<dbReference type="NCBIfam" id="TIGR00090">
    <property type="entry name" value="rsfS_iojap_ybeB"/>
    <property type="match status" value="1"/>
</dbReference>
<keyword evidence="4" id="KW-1185">Reference proteome</keyword>
<dbReference type="EMBL" id="VPFL01000005">
    <property type="protein sequence ID" value="TXF12650.1"/>
    <property type="molecule type" value="Genomic_DNA"/>
</dbReference>
<comment type="caution">
    <text evidence="3">The sequence shown here is derived from an EMBL/GenBank/DDBJ whole genome shotgun (WGS) entry which is preliminary data.</text>
</comment>
<sequence>MRLDKLVKIAVTALEDIKARDIVVLNTTKLTSLFDRMIIASADSSRQTRALANNVVEKVKQAGAPVQGIEGEGAAEWILIDLGSVIVHVMQPAVREYYNLEELWGGSLRHRKAKRFDAELSRLG</sequence>
<proteinExistence type="inferred from homology"/>
<dbReference type="SUPFAM" id="SSF81301">
    <property type="entry name" value="Nucleotidyltransferase"/>
    <property type="match status" value="1"/>
</dbReference>
<comment type="function">
    <text evidence="2">Functions as a ribosomal silencing factor. Interacts with ribosomal protein uL14 (rplN), blocking formation of intersubunit bridge B8. Prevents association of the 30S and 50S ribosomal subunits and the formation of functional ribosomes, thus repressing translation.</text>
</comment>
<dbReference type="Pfam" id="PF02410">
    <property type="entry name" value="RsfS"/>
    <property type="match status" value="1"/>
</dbReference>
<accession>A0A5C7EMG2</accession>
<evidence type="ECO:0000256" key="1">
    <source>
        <dbReference type="ARBA" id="ARBA00010574"/>
    </source>
</evidence>
<protein>
    <recommendedName>
        <fullName evidence="2">Ribosomal silencing factor RsfS</fullName>
    </recommendedName>
</protein>
<keyword evidence="2" id="KW-0678">Repressor</keyword>
<dbReference type="HAMAP" id="MF_01477">
    <property type="entry name" value="Iojap_RsfS"/>
    <property type="match status" value="1"/>
</dbReference>
<dbReference type="PANTHER" id="PTHR21043">
    <property type="entry name" value="IOJAP SUPERFAMILY ORTHOLOG"/>
    <property type="match status" value="1"/>
</dbReference>
<reference evidence="3 4" key="1">
    <citation type="submission" date="2019-08" db="EMBL/GenBank/DDBJ databases">
        <title>Pelomicrobium methylotrophicum gen. nov., sp. nov. a moderately thermophilic, facultatively anaerobic, lithoautotrophic and methylotrophic bacterium isolated from a terrestrial mud volcano.</title>
        <authorList>
            <person name="Slobodkina G.B."/>
            <person name="Merkel A.Y."/>
            <person name="Slobodkin A.I."/>
        </authorList>
    </citation>
    <scope>NUCLEOTIDE SEQUENCE [LARGE SCALE GENOMIC DNA]</scope>
    <source>
        <strain evidence="3 4">SM250</strain>
    </source>
</reference>
<dbReference type="AlphaFoldDB" id="A0A5C7EMG2"/>
<keyword evidence="2" id="KW-0963">Cytoplasm</keyword>
<dbReference type="GO" id="GO:0005737">
    <property type="term" value="C:cytoplasm"/>
    <property type="evidence" value="ECO:0007669"/>
    <property type="project" value="UniProtKB-SubCell"/>
</dbReference>
<comment type="subunit">
    <text evidence="2">Interacts with ribosomal protein uL14 (rplN).</text>
</comment>
<dbReference type="Gene3D" id="3.30.460.10">
    <property type="entry name" value="Beta Polymerase, domain 2"/>
    <property type="match status" value="1"/>
</dbReference>
<evidence type="ECO:0000313" key="3">
    <source>
        <dbReference type="EMBL" id="TXF12650.1"/>
    </source>
</evidence>
<dbReference type="Proteomes" id="UP000321201">
    <property type="component" value="Unassembled WGS sequence"/>
</dbReference>
<dbReference type="PANTHER" id="PTHR21043:SF0">
    <property type="entry name" value="MITOCHONDRIAL ASSEMBLY OF RIBOSOMAL LARGE SUBUNIT PROTEIN 1"/>
    <property type="match status" value="1"/>
</dbReference>
<gene>
    <name evidence="2 3" type="primary">rsfS</name>
    <name evidence="3" type="ORF">FR698_05325</name>
</gene>
<dbReference type="GO" id="GO:0042256">
    <property type="term" value="P:cytosolic ribosome assembly"/>
    <property type="evidence" value="ECO:0007669"/>
    <property type="project" value="UniProtKB-UniRule"/>
</dbReference>
<dbReference type="InParanoid" id="A0A5C7EMG2"/>
<comment type="similarity">
    <text evidence="1 2">Belongs to the Iojap/RsfS family.</text>
</comment>
<dbReference type="OrthoDB" id="9793681at2"/>
<dbReference type="RefSeq" id="WP_147799142.1">
    <property type="nucleotide sequence ID" value="NZ_VPFL01000005.1"/>
</dbReference>
<keyword evidence="2" id="KW-0810">Translation regulation</keyword>
<dbReference type="FunCoup" id="A0A5C7EMG2">
    <property type="interactions" value="471"/>
</dbReference>
<organism evidence="3 4">
    <name type="scientific">Pelomicrobium methylotrophicum</name>
    <dbReference type="NCBI Taxonomy" id="2602750"/>
    <lineage>
        <taxon>Bacteria</taxon>
        <taxon>Pseudomonadati</taxon>
        <taxon>Pseudomonadota</taxon>
        <taxon>Hydrogenophilia</taxon>
        <taxon>Hydrogenophilia incertae sedis</taxon>
        <taxon>Pelomicrobium</taxon>
    </lineage>
</organism>
<comment type="subcellular location">
    <subcellularLocation>
        <location evidence="2">Cytoplasm</location>
    </subcellularLocation>
</comment>
<evidence type="ECO:0000313" key="4">
    <source>
        <dbReference type="Proteomes" id="UP000321201"/>
    </source>
</evidence>
<dbReference type="GO" id="GO:0017148">
    <property type="term" value="P:negative regulation of translation"/>
    <property type="evidence" value="ECO:0007669"/>
    <property type="project" value="UniProtKB-UniRule"/>
</dbReference>
<name>A0A5C7EMG2_9PROT</name>
<evidence type="ECO:0000256" key="2">
    <source>
        <dbReference type="HAMAP-Rule" id="MF_01477"/>
    </source>
</evidence>
<dbReference type="InterPro" id="IPR004394">
    <property type="entry name" value="Iojap/RsfS/C7orf30"/>
</dbReference>
<dbReference type="InterPro" id="IPR043519">
    <property type="entry name" value="NT_sf"/>
</dbReference>
<dbReference type="GO" id="GO:0090071">
    <property type="term" value="P:negative regulation of ribosome biogenesis"/>
    <property type="evidence" value="ECO:0007669"/>
    <property type="project" value="UniProtKB-UniRule"/>
</dbReference>
<dbReference type="GO" id="GO:0043023">
    <property type="term" value="F:ribosomal large subunit binding"/>
    <property type="evidence" value="ECO:0007669"/>
    <property type="project" value="TreeGrafter"/>
</dbReference>